<gene>
    <name evidence="10" type="primary">KNAG0G02680</name>
    <name evidence="10" type="ordered locus">KNAG_0G02680</name>
</gene>
<feature type="domain" description="TAP-C" evidence="9">
    <location>
        <begin position="556"/>
        <end position="608"/>
    </location>
</feature>
<dbReference type="InterPro" id="IPR030217">
    <property type="entry name" value="NXF_fam"/>
</dbReference>
<evidence type="ECO:0000256" key="6">
    <source>
        <dbReference type="ARBA" id="ARBA00022816"/>
    </source>
</evidence>
<organism evidence="10 11">
    <name type="scientific">Huiozyma naganishii (strain ATCC MYA-139 / BCRC 22969 / CBS 8797 / KCTC 17520 / NBRC 10181 / NCYC 3082 / Yp74L-3)</name>
    <name type="common">Yeast</name>
    <name type="synonym">Kazachstania naganishii</name>
    <dbReference type="NCBI Taxonomy" id="1071383"/>
    <lineage>
        <taxon>Eukaryota</taxon>
        <taxon>Fungi</taxon>
        <taxon>Dikarya</taxon>
        <taxon>Ascomycota</taxon>
        <taxon>Saccharomycotina</taxon>
        <taxon>Saccharomycetes</taxon>
        <taxon>Saccharomycetales</taxon>
        <taxon>Saccharomycetaceae</taxon>
        <taxon>Huiozyma</taxon>
    </lineage>
</organism>
<dbReference type="InterPro" id="IPR005637">
    <property type="entry name" value="TAP_C_dom"/>
</dbReference>
<dbReference type="SMART" id="SM00804">
    <property type="entry name" value="TAP_C"/>
    <property type="match status" value="1"/>
</dbReference>
<dbReference type="KEGG" id="kng:KNAG_0G02680"/>
<dbReference type="Pfam" id="PF24048">
    <property type="entry name" value="LRR_NXF1-5"/>
    <property type="match status" value="1"/>
</dbReference>
<dbReference type="InterPro" id="IPR018222">
    <property type="entry name" value="Nuclear_transport_factor_2_euk"/>
</dbReference>
<evidence type="ECO:0000259" key="9">
    <source>
        <dbReference type="PROSITE" id="PS51281"/>
    </source>
</evidence>
<dbReference type="OrthoDB" id="25872at2759"/>
<dbReference type="PANTHER" id="PTHR10662">
    <property type="entry name" value="NUCLEAR RNA EXPORT FACTOR"/>
    <property type="match status" value="1"/>
</dbReference>
<dbReference type="eggNOG" id="KOG3763">
    <property type="taxonomic scope" value="Eukaryota"/>
</dbReference>
<keyword evidence="6" id="KW-0509">mRNA transport</keyword>
<keyword evidence="11" id="KW-1185">Reference proteome</keyword>
<dbReference type="PROSITE" id="PS50177">
    <property type="entry name" value="NTF2_DOMAIN"/>
    <property type="match status" value="1"/>
</dbReference>
<feature type="domain" description="NTF2" evidence="8">
    <location>
        <begin position="282"/>
        <end position="468"/>
    </location>
</feature>
<comment type="similarity">
    <text evidence="2">Belongs to the NXF family.</text>
</comment>
<dbReference type="Pfam" id="PF18444">
    <property type="entry name" value="RRM_9"/>
    <property type="match status" value="1"/>
</dbReference>
<dbReference type="Proteomes" id="UP000006310">
    <property type="component" value="Chromosome 7"/>
</dbReference>
<dbReference type="HOGENOM" id="CLU_024991_1_1_1"/>
<evidence type="ECO:0000256" key="1">
    <source>
        <dbReference type="ARBA" id="ARBA00004123"/>
    </source>
</evidence>
<dbReference type="AlphaFoldDB" id="J7S834"/>
<evidence type="ECO:0000313" key="10">
    <source>
        <dbReference type="EMBL" id="CCK71324.1"/>
    </source>
</evidence>
<dbReference type="RefSeq" id="XP_022465570.1">
    <property type="nucleotide sequence ID" value="XM_022609145.1"/>
</dbReference>
<keyword evidence="4" id="KW-0433">Leucine-rich repeat</keyword>
<keyword evidence="3" id="KW-0813">Transport</keyword>
<dbReference type="EMBL" id="HE978320">
    <property type="protein sequence ID" value="CCK71324.1"/>
    <property type="molecule type" value="Genomic_DNA"/>
</dbReference>
<keyword evidence="5" id="KW-0677">Repeat</keyword>
<dbReference type="Pfam" id="PF03943">
    <property type="entry name" value="TAP_C"/>
    <property type="match status" value="1"/>
</dbReference>
<dbReference type="GO" id="GO:0016973">
    <property type="term" value="P:poly(A)+ mRNA export from nucleus"/>
    <property type="evidence" value="ECO:0007669"/>
    <property type="project" value="TreeGrafter"/>
</dbReference>
<dbReference type="Gene3D" id="3.80.10.10">
    <property type="entry name" value="Ribonuclease Inhibitor"/>
    <property type="match status" value="1"/>
</dbReference>
<dbReference type="Pfam" id="PF22602">
    <property type="entry name" value="NXF_NTF2"/>
    <property type="match status" value="1"/>
</dbReference>
<keyword evidence="7" id="KW-0539">Nucleus</keyword>
<evidence type="ECO:0000256" key="4">
    <source>
        <dbReference type="ARBA" id="ARBA00022614"/>
    </source>
</evidence>
<dbReference type="InterPro" id="IPR057125">
    <property type="entry name" value="NXF1/2/3/5-like_LRR"/>
</dbReference>
<dbReference type="PANTHER" id="PTHR10662:SF22">
    <property type="entry name" value="NUCLEAR RNA EXPORT FACTOR 1"/>
    <property type="match status" value="1"/>
</dbReference>
<evidence type="ECO:0000313" key="11">
    <source>
        <dbReference type="Proteomes" id="UP000006310"/>
    </source>
</evidence>
<proteinExistence type="inferred from homology"/>
<evidence type="ECO:0000256" key="5">
    <source>
        <dbReference type="ARBA" id="ARBA00022737"/>
    </source>
</evidence>
<dbReference type="InterPro" id="IPR032675">
    <property type="entry name" value="LRR_dom_sf"/>
</dbReference>
<dbReference type="SUPFAM" id="SSF46934">
    <property type="entry name" value="UBA-like"/>
    <property type="match status" value="1"/>
</dbReference>
<dbReference type="STRING" id="1071383.J7S834"/>
<dbReference type="InterPro" id="IPR032710">
    <property type="entry name" value="NTF2-like_dom_sf"/>
</dbReference>
<dbReference type="PROSITE" id="PS51281">
    <property type="entry name" value="TAP_C"/>
    <property type="match status" value="1"/>
</dbReference>
<evidence type="ECO:0008006" key="12">
    <source>
        <dbReference type="Google" id="ProtNLM"/>
    </source>
</evidence>
<dbReference type="SUPFAM" id="SSF52058">
    <property type="entry name" value="L domain-like"/>
    <property type="match status" value="1"/>
</dbReference>
<dbReference type="Gene3D" id="3.10.450.50">
    <property type="match status" value="1"/>
</dbReference>
<evidence type="ECO:0000256" key="3">
    <source>
        <dbReference type="ARBA" id="ARBA00022448"/>
    </source>
</evidence>
<protein>
    <recommendedName>
        <fullName evidence="12">NTF2 domain-containing protein</fullName>
    </recommendedName>
</protein>
<dbReference type="GO" id="GO:0003723">
    <property type="term" value="F:RNA binding"/>
    <property type="evidence" value="ECO:0007669"/>
    <property type="project" value="TreeGrafter"/>
</dbReference>
<dbReference type="GeneID" id="34527048"/>
<reference evidence="11" key="2">
    <citation type="submission" date="2012-08" db="EMBL/GenBank/DDBJ databases">
        <title>Genome sequence of Kazachstania naganishii.</title>
        <authorList>
            <person name="Gordon J.L."/>
            <person name="Armisen D."/>
            <person name="Proux-Wera E."/>
            <person name="OhEigeartaigh S.S."/>
            <person name="Byrne K.P."/>
            <person name="Wolfe K.H."/>
        </authorList>
    </citation>
    <scope>NUCLEOTIDE SEQUENCE [LARGE SCALE GENOMIC DNA]</scope>
    <source>
        <strain evidence="11">ATCC MYA-139 / BCRC 22969 / CBS 8797 / CCRC 22969 / KCTC 17520 / NBRC 10181 / NCYC 3082</strain>
    </source>
</reference>
<sequence length="608" mass="66969">MLQRGFHNANNVQAAALAQQQQGRVRVRVQNWTNASLQDLLNFLSRNARVAIQDAQVEGALAVGYVGSREQADALRKWNGVRFAGDNLKIEIVDTGSGNAGTSNTVQFLRSVLVRRYNSENRMLDLGGVVNDQEVAQSGMFSNVARQSKLLPALLKVASREAQFIVLSVNLADNNLRDTAQIADLWQVFPLLQNLCLANNSLSRFQLLSSWRNKFTNLKELLMVNNPLAKDPNYKSEMLMLFPKLVVLDNVIVRDETKLKSVYSFPAAKQPFFCESTDLTQLSTDFLSYFLNLWDNNREQLLGMYSPQSQFSVSVDTSIPPSTVDGADQNPSFGYYLPVSRNCTKVSTPKLLQERLSIGFEAIGAAFQSIPKTKHSLLESPTDYSMEVLAFPQVSGFTVTLHGEFQETDKPLADTINKQVNKKSYVGRNKKYGNNTTNKRLSKKSFDRTWVIIPVNNSMVIASDLLSIRAYVNPSWKPDVALPTGPQSLAQPPVQAGAAAATVPMPAAIPTVTQPIGAGPQQGATPIPGPPLGPAGVPQLAPTLQLPSDVQSKLNPVQLELLNKLHLETKLNAEYTYMLADQSGWDYQLASTTFQQSIPNLPQNAFVL</sequence>
<evidence type="ECO:0000259" key="8">
    <source>
        <dbReference type="PROSITE" id="PS50177"/>
    </source>
</evidence>
<comment type="subcellular location">
    <subcellularLocation>
        <location evidence="1">Nucleus</location>
    </subcellularLocation>
</comment>
<dbReference type="InterPro" id="IPR040736">
    <property type="entry name" value="Mex67_RRM"/>
</dbReference>
<dbReference type="GO" id="GO:0005634">
    <property type="term" value="C:nucleus"/>
    <property type="evidence" value="ECO:0007669"/>
    <property type="project" value="UniProtKB-SubCell"/>
</dbReference>
<evidence type="ECO:0000256" key="7">
    <source>
        <dbReference type="ARBA" id="ARBA00023242"/>
    </source>
</evidence>
<evidence type="ECO:0000256" key="2">
    <source>
        <dbReference type="ARBA" id="ARBA00009285"/>
    </source>
</evidence>
<dbReference type="InterPro" id="IPR002075">
    <property type="entry name" value="NTF2_dom"/>
</dbReference>
<dbReference type="InterPro" id="IPR009060">
    <property type="entry name" value="UBA-like_sf"/>
</dbReference>
<dbReference type="Gene3D" id="1.10.8.10">
    <property type="entry name" value="DNA helicase RuvA subunit, C-terminal domain"/>
    <property type="match status" value="1"/>
</dbReference>
<reference evidence="10 11" key="1">
    <citation type="journal article" date="2011" name="Proc. Natl. Acad. Sci. U.S.A.">
        <title>Evolutionary erosion of yeast sex chromosomes by mating-type switching accidents.</title>
        <authorList>
            <person name="Gordon J.L."/>
            <person name="Armisen D."/>
            <person name="Proux-Wera E."/>
            <person name="Oheigeartaigh S.S."/>
            <person name="Byrne K.P."/>
            <person name="Wolfe K.H."/>
        </authorList>
    </citation>
    <scope>NUCLEOTIDE SEQUENCE [LARGE SCALE GENOMIC DNA]</scope>
    <source>
        <strain evidence="11">ATCC MYA-139 / BCRC 22969 / CBS 8797 / CCRC 22969 / KCTC 17520 / NBRC 10181 / NCYC 3082</strain>
    </source>
</reference>
<accession>J7S834</accession>
<dbReference type="OMA" id="YGGHEAW"/>
<name>J7S834_HUIN7</name>
<dbReference type="SUPFAM" id="SSF54427">
    <property type="entry name" value="NTF2-like"/>
    <property type="match status" value="1"/>
</dbReference>